<dbReference type="AlphaFoldDB" id="A0A8S1VX24"/>
<feature type="compositionally biased region" description="Low complexity" evidence="1">
    <location>
        <begin position="166"/>
        <end position="180"/>
    </location>
</feature>
<sequence>MFLCGGKKPKTQMRTLALESHLFTLRNNTEDIMKIFYNAEKMQLESQDKEMLIKGKKLQELHQFNEATLVQQIEDQIVDIEKAKLKKQTKLDEIYEMEREILQNEIEIQVIKNLMKDDEKIVKNLQKCDIKFALDLQEKYRQSLEEIEEEMSQKPVMRSEGSANFQSQSQAQRRSSSSRAKLSNDQES</sequence>
<feature type="region of interest" description="Disordered" evidence="1">
    <location>
        <begin position="146"/>
        <end position="188"/>
    </location>
</feature>
<keyword evidence="3" id="KW-1185">Reference proteome</keyword>
<dbReference type="OrthoDB" id="299146at2759"/>
<evidence type="ECO:0000313" key="3">
    <source>
        <dbReference type="Proteomes" id="UP000683925"/>
    </source>
</evidence>
<gene>
    <name evidence="2" type="ORF">POCTA_138.1.T0740256</name>
</gene>
<evidence type="ECO:0000313" key="2">
    <source>
        <dbReference type="EMBL" id="CAD8180299.1"/>
    </source>
</evidence>
<organism evidence="2 3">
    <name type="scientific">Paramecium octaurelia</name>
    <dbReference type="NCBI Taxonomy" id="43137"/>
    <lineage>
        <taxon>Eukaryota</taxon>
        <taxon>Sar</taxon>
        <taxon>Alveolata</taxon>
        <taxon>Ciliophora</taxon>
        <taxon>Intramacronucleata</taxon>
        <taxon>Oligohymenophorea</taxon>
        <taxon>Peniculida</taxon>
        <taxon>Parameciidae</taxon>
        <taxon>Paramecium</taxon>
    </lineage>
</organism>
<evidence type="ECO:0000256" key="1">
    <source>
        <dbReference type="SAM" id="MobiDB-lite"/>
    </source>
</evidence>
<dbReference type="OMA" id="HQFNEAT"/>
<dbReference type="EMBL" id="CAJJDP010000073">
    <property type="protein sequence ID" value="CAD8180299.1"/>
    <property type="molecule type" value="Genomic_DNA"/>
</dbReference>
<name>A0A8S1VX24_PAROT</name>
<dbReference type="Proteomes" id="UP000683925">
    <property type="component" value="Unassembled WGS sequence"/>
</dbReference>
<comment type="caution">
    <text evidence="2">The sequence shown here is derived from an EMBL/GenBank/DDBJ whole genome shotgun (WGS) entry which is preliminary data.</text>
</comment>
<accession>A0A8S1VX24</accession>
<protein>
    <submittedName>
        <fullName evidence="2">Uncharacterized protein</fullName>
    </submittedName>
</protein>
<proteinExistence type="predicted"/>
<reference evidence="2" key="1">
    <citation type="submission" date="2021-01" db="EMBL/GenBank/DDBJ databases">
        <authorList>
            <consortium name="Genoscope - CEA"/>
            <person name="William W."/>
        </authorList>
    </citation>
    <scope>NUCLEOTIDE SEQUENCE</scope>
</reference>